<dbReference type="InterPro" id="IPR050330">
    <property type="entry name" value="Bact_OuterMem_StrucFunc"/>
</dbReference>
<evidence type="ECO:0000256" key="6">
    <source>
        <dbReference type="ARBA" id="ARBA00023065"/>
    </source>
</evidence>
<keyword evidence="2" id="KW-0813">Transport</keyword>
<dbReference type="GO" id="GO:0007155">
    <property type="term" value="P:cell adhesion"/>
    <property type="evidence" value="ECO:0007669"/>
    <property type="project" value="InterPro"/>
</dbReference>
<evidence type="ECO:0000256" key="7">
    <source>
        <dbReference type="ARBA" id="ARBA00023114"/>
    </source>
</evidence>
<dbReference type="GO" id="GO:0009279">
    <property type="term" value="C:cell outer membrane"/>
    <property type="evidence" value="ECO:0007669"/>
    <property type="project" value="UniProtKB-SubCell"/>
</dbReference>
<dbReference type="InterPro" id="IPR028974">
    <property type="entry name" value="TSP_type-3_rpt"/>
</dbReference>
<feature type="signal peptide" evidence="12">
    <location>
        <begin position="1"/>
        <end position="22"/>
    </location>
</feature>
<feature type="compositionally biased region" description="Basic and acidic residues" evidence="11">
    <location>
        <begin position="270"/>
        <end position="287"/>
    </location>
</feature>
<dbReference type="SUPFAM" id="SSF103647">
    <property type="entry name" value="TSP type-3 repeat"/>
    <property type="match status" value="1"/>
</dbReference>
<dbReference type="InterPro" id="IPR006664">
    <property type="entry name" value="OMP_bac"/>
</dbReference>
<evidence type="ECO:0000313" key="15">
    <source>
        <dbReference type="Proteomes" id="UP000198846"/>
    </source>
</evidence>
<evidence type="ECO:0000256" key="5">
    <source>
        <dbReference type="ARBA" id="ARBA00022729"/>
    </source>
</evidence>
<name>A0A1H3Y4A5_BIZPA</name>
<dbReference type="SUPFAM" id="SSF103088">
    <property type="entry name" value="OmpA-like"/>
    <property type="match status" value="1"/>
</dbReference>
<dbReference type="RefSeq" id="WP_092133165.1">
    <property type="nucleotide sequence ID" value="NZ_FNQK01000006.1"/>
</dbReference>
<sequence>MKPFGYFLIAILCTFCVYNTTAQTKNNPWTASFGTNMIHNPIRDIDDDNNRFKSWNWNTGGFRLSIGHIISNRLYLEGAASLSTVTDNYKITDKKHTYASIDGMVKYHLTRGLYTIDPYVTLGTGYSWIDMYNRSLRLYGSPVIHGGIGVNFWLTSSFGLTVQSQYKYAFKDYGLNHFQHAIGISYRFGEKDTDNDGINDREDKCPDLFGMIETGGCPDRDGDGVIDSEDLCPDNFGPPHLSGCPDRDGDGTPDKYDMCPDEPGAIDDDGCPRRDSDNDGVDDRFDKCPLVPGPKENSGCPDPKQQAREEAAANLEKQRARDNDIKQAVILELAKLSKLITFDNGQTSLTTNSTVALDEIAKIMIIQKFMKFHIAGHTDSTGNRTKNIQLSEQRAQAVKDYLLFKGLESNRITSQGYGQENPIADNTTAEGRLKNRRIEIFVVN</sequence>
<keyword evidence="8 10" id="KW-0472">Membrane</keyword>
<dbReference type="Pfam" id="PF02412">
    <property type="entry name" value="TSP_3"/>
    <property type="match status" value="2"/>
</dbReference>
<evidence type="ECO:0000256" key="4">
    <source>
        <dbReference type="ARBA" id="ARBA00022692"/>
    </source>
</evidence>
<gene>
    <name evidence="14" type="ORF">SAMN04487990_10619</name>
</gene>
<dbReference type="OrthoDB" id="9805336at2"/>
<dbReference type="PANTHER" id="PTHR30329">
    <property type="entry name" value="STATOR ELEMENT OF FLAGELLAR MOTOR COMPLEX"/>
    <property type="match status" value="1"/>
</dbReference>
<evidence type="ECO:0000256" key="9">
    <source>
        <dbReference type="ARBA" id="ARBA00023237"/>
    </source>
</evidence>
<dbReference type="GO" id="GO:0046930">
    <property type="term" value="C:pore complex"/>
    <property type="evidence" value="ECO:0007669"/>
    <property type="project" value="UniProtKB-KW"/>
</dbReference>
<keyword evidence="15" id="KW-1185">Reference proteome</keyword>
<protein>
    <submittedName>
        <fullName evidence="14">Outer membrane protein OmpA</fullName>
    </submittedName>
</protein>
<keyword evidence="6" id="KW-0406">Ion transport</keyword>
<dbReference type="GO" id="GO:0015288">
    <property type="term" value="F:porin activity"/>
    <property type="evidence" value="ECO:0007669"/>
    <property type="project" value="UniProtKB-KW"/>
</dbReference>
<evidence type="ECO:0000259" key="13">
    <source>
        <dbReference type="PROSITE" id="PS51123"/>
    </source>
</evidence>
<evidence type="ECO:0000256" key="11">
    <source>
        <dbReference type="SAM" id="MobiDB-lite"/>
    </source>
</evidence>
<dbReference type="GO" id="GO:0005509">
    <property type="term" value="F:calcium ion binding"/>
    <property type="evidence" value="ECO:0007669"/>
    <property type="project" value="InterPro"/>
</dbReference>
<dbReference type="Gene3D" id="3.30.1330.60">
    <property type="entry name" value="OmpA-like domain"/>
    <property type="match status" value="1"/>
</dbReference>
<feature type="region of interest" description="Disordered" evidence="11">
    <location>
        <begin position="219"/>
        <end position="307"/>
    </location>
</feature>
<evidence type="ECO:0000256" key="2">
    <source>
        <dbReference type="ARBA" id="ARBA00022448"/>
    </source>
</evidence>
<proteinExistence type="predicted"/>
<evidence type="ECO:0000256" key="8">
    <source>
        <dbReference type="ARBA" id="ARBA00023136"/>
    </source>
</evidence>
<dbReference type="STRING" id="283786.SAMN04487990_10619"/>
<comment type="subcellular location">
    <subcellularLocation>
        <location evidence="1">Cell outer membrane</location>
        <topology evidence="1">Multi-pass membrane protein</topology>
    </subcellularLocation>
</comment>
<dbReference type="GO" id="GO:0006811">
    <property type="term" value="P:monoatomic ion transport"/>
    <property type="evidence" value="ECO:0007669"/>
    <property type="project" value="UniProtKB-KW"/>
</dbReference>
<dbReference type="PRINTS" id="PR01023">
    <property type="entry name" value="NAFLGMOTY"/>
</dbReference>
<dbReference type="InterPro" id="IPR011250">
    <property type="entry name" value="OMP/PagP_B-barrel"/>
</dbReference>
<dbReference type="Gene3D" id="2.40.160.20">
    <property type="match status" value="1"/>
</dbReference>
<feature type="domain" description="OmpA-like" evidence="13">
    <location>
        <begin position="329"/>
        <end position="444"/>
    </location>
</feature>
<feature type="compositionally biased region" description="Basic and acidic residues" evidence="11">
    <location>
        <begin position="245"/>
        <end position="258"/>
    </location>
</feature>
<keyword evidence="7" id="KW-0626">Porin</keyword>
<keyword evidence="3" id="KW-1134">Transmembrane beta strand</keyword>
<dbReference type="Gene3D" id="4.10.1080.10">
    <property type="entry name" value="TSP type-3 repeat"/>
    <property type="match status" value="1"/>
</dbReference>
<keyword evidence="5 12" id="KW-0732">Signal</keyword>
<dbReference type="AlphaFoldDB" id="A0A1H3Y4A5"/>
<evidence type="ECO:0000256" key="12">
    <source>
        <dbReference type="SAM" id="SignalP"/>
    </source>
</evidence>
<dbReference type="PROSITE" id="PS51123">
    <property type="entry name" value="OMPA_2"/>
    <property type="match status" value="1"/>
</dbReference>
<accession>A0A1H3Y4A5</accession>
<dbReference type="SUPFAM" id="SSF56925">
    <property type="entry name" value="OMPA-like"/>
    <property type="match status" value="1"/>
</dbReference>
<organism evidence="14 15">
    <name type="scientific">Bizionia paragorgiae</name>
    <dbReference type="NCBI Taxonomy" id="283786"/>
    <lineage>
        <taxon>Bacteria</taxon>
        <taxon>Pseudomonadati</taxon>
        <taxon>Bacteroidota</taxon>
        <taxon>Flavobacteriia</taxon>
        <taxon>Flavobacteriales</taxon>
        <taxon>Flavobacteriaceae</taxon>
        <taxon>Bizionia</taxon>
    </lineage>
</organism>
<dbReference type="Pfam" id="PF00691">
    <property type="entry name" value="OmpA"/>
    <property type="match status" value="1"/>
</dbReference>
<dbReference type="PANTHER" id="PTHR30329:SF21">
    <property type="entry name" value="LIPOPROTEIN YIAD-RELATED"/>
    <property type="match status" value="1"/>
</dbReference>
<dbReference type="InterPro" id="IPR006665">
    <property type="entry name" value="OmpA-like"/>
</dbReference>
<dbReference type="InterPro" id="IPR003367">
    <property type="entry name" value="Thrombospondin_3-like_rpt"/>
</dbReference>
<keyword evidence="9" id="KW-0998">Cell outer membrane</keyword>
<evidence type="ECO:0000256" key="3">
    <source>
        <dbReference type="ARBA" id="ARBA00022452"/>
    </source>
</evidence>
<keyword evidence="4" id="KW-0812">Transmembrane</keyword>
<reference evidence="14 15" key="1">
    <citation type="submission" date="2016-10" db="EMBL/GenBank/DDBJ databases">
        <authorList>
            <person name="de Groot N.N."/>
        </authorList>
    </citation>
    <scope>NUCLEOTIDE SEQUENCE [LARGE SCALE GENOMIC DNA]</scope>
    <source>
        <strain evidence="14 15">DSM 23842</strain>
    </source>
</reference>
<dbReference type="InterPro" id="IPR036737">
    <property type="entry name" value="OmpA-like_sf"/>
</dbReference>
<feature type="chain" id="PRO_5011513264" evidence="12">
    <location>
        <begin position="23"/>
        <end position="444"/>
    </location>
</feature>
<dbReference type="PRINTS" id="PR01021">
    <property type="entry name" value="OMPADOMAIN"/>
</dbReference>
<dbReference type="CDD" id="cd07185">
    <property type="entry name" value="OmpA_C-like"/>
    <property type="match status" value="1"/>
</dbReference>
<evidence type="ECO:0000256" key="1">
    <source>
        <dbReference type="ARBA" id="ARBA00004571"/>
    </source>
</evidence>
<evidence type="ECO:0000256" key="10">
    <source>
        <dbReference type="PROSITE-ProRule" id="PRU00473"/>
    </source>
</evidence>
<evidence type="ECO:0000313" key="14">
    <source>
        <dbReference type="EMBL" id="SEA05674.1"/>
    </source>
</evidence>
<dbReference type="Proteomes" id="UP000198846">
    <property type="component" value="Unassembled WGS sequence"/>
</dbReference>
<dbReference type="EMBL" id="FNQK01000006">
    <property type="protein sequence ID" value="SEA05674.1"/>
    <property type="molecule type" value="Genomic_DNA"/>
</dbReference>